<evidence type="ECO:0000313" key="1">
    <source>
        <dbReference type="EMBL" id="KAE8676715.1"/>
    </source>
</evidence>
<sequence length="226" mass="26094">MSHSNNLKLSPACFESMPNLRYTKFDVPEFLSSWAKRSLTNGDIDIDYLPNELKYLQWENYPFKSLSLSFNPKNLVVLKLSGANMEQLWNEDFQLRKIPNLLRAINLESLDCIDLVVAGTSIHVVGPDDDDVEDLEEDIFIQGIWLSFAHWWNVAWGDLCSVEELFSTWLGRNEKIFHDKRLWEIDELLKGFISVNYISVAVSGSSLVGRLAIEGLDRCDLFKAWW</sequence>
<comment type="caution">
    <text evidence="1">The sequence shown here is derived from an EMBL/GenBank/DDBJ whole genome shotgun (WGS) entry which is preliminary data.</text>
</comment>
<accession>A0A6A2Y638</accession>
<proteinExistence type="predicted"/>
<gene>
    <name evidence="1" type="ORF">F3Y22_tig00111582pilonHSYRG00755</name>
</gene>
<dbReference type="SUPFAM" id="SSF52058">
    <property type="entry name" value="L domain-like"/>
    <property type="match status" value="1"/>
</dbReference>
<organism evidence="1 2">
    <name type="scientific">Hibiscus syriacus</name>
    <name type="common">Rose of Sharon</name>
    <dbReference type="NCBI Taxonomy" id="106335"/>
    <lineage>
        <taxon>Eukaryota</taxon>
        <taxon>Viridiplantae</taxon>
        <taxon>Streptophyta</taxon>
        <taxon>Embryophyta</taxon>
        <taxon>Tracheophyta</taxon>
        <taxon>Spermatophyta</taxon>
        <taxon>Magnoliopsida</taxon>
        <taxon>eudicotyledons</taxon>
        <taxon>Gunneridae</taxon>
        <taxon>Pentapetalae</taxon>
        <taxon>rosids</taxon>
        <taxon>malvids</taxon>
        <taxon>Malvales</taxon>
        <taxon>Malvaceae</taxon>
        <taxon>Malvoideae</taxon>
        <taxon>Hibiscus</taxon>
    </lineage>
</organism>
<protein>
    <submittedName>
        <fullName evidence="1">Uncharacterized protein</fullName>
    </submittedName>
</protein>
<reference evidence="1" key="1">
    <citation type="submission" date="2019-09" db="EMBL/GenBank/DDBJ databases">
        <title>Draft genome information of white flower Hibiscus syriacus.</title>
        <authorList>
            <person name="Kim Y.-M."/>
        </authorList>
    </citation>
    <scope>NUCLEOTIDE SEQUENCE [LARGE SCALE GENOMIC DNA]</scope>
    <source>
        <strain evidence="1">YM2019G1</strain>
    </source>
</reference>
<dbReference type="InterPro" id="IPR032675">
    <property type="entry name" value="LRR_dom_sf"/>
</dbReference>
<dbReference type="Proteomes" id="UP000436088">
    <property type="component" value="Unassembled WGS sequence"/>
</dbReference>
<dbReference type="Gene3D" id="3.80.10.10">
    <property type="entry name" value="Ribonuclease Inhibitor"/>
    <property type="match status" value="1"/>
</dbReference>
<dbReference type="InterPro" id="IPR044974">
    <property type="entry name" value="Disease_R_plants"/>
</dbReference>
<dbReference type="EMBL" id="VEPZ02001375">
    <property type="protein sequence ID" value="KAE8676715.1"/>
    <property type="molecule type" value="Genomic_DNA"/>
</dbReference>
<evidence type="ECO:0000313" key="2">
    <source>
        <dbReference type="Proteomes" id="UP000436088"/>
    </source>
</evidence>
<dbReference type="PANTHER" id="PTHR11017">
    <property type="entry name" value="LEUCINE-RICH REPEAT-CONTAINING PROTEIN"/>
    <property type="match status" value="1"/>
</dbReference>
<keyword evidence="2" id="KW-1185">Reference proteome</keyword>
<dbReference type="AlphaFoldDB" id="A0A6A2Y638"/>
<name>A0A6A2Y638_HIBSY</name>
<dbReference type="GO" id="GO:0006952">
    <property type="term" value="P:defense response"/>
    <property type="evidence" value="ECO:0007669"/>
    <property type="project" value="InterPro"/>
</dbReference>
<dbReference type="PANTHER" id="PTHR11017:SF479">
    <property type="entry name" value="DISEASE RESISTANCE PROTEIN (TIR-NBS-LRR CLASS) FAMILY"/>
    <property type="match status" value="1"/>
</dbReference>